<comment type="caution">
    <text evidence="5">The sequence shown here is derived from an EMBL/GenBank/DDBJ whole genome shotgun (WGS) entry which is preliminary data.</text>
</comment>
<feature type="transmembrane region" description="Helical" evidence="1">
    <location>
        <begin position="132"/>
        <end position="150"/>
    </location>
</feature>
<dbReference type="InterPro" id="IPR057315">
    <property type="entry name" value="Exo_endo_phos_PGAP2IP_C"/>
</dbReference>
<dbReference type="Proteomes" id="UP000695562">
    <property type="component" value="Unassembled WGS sequence"/>
</dbReference>
<dbReference type="GO" id="GO:0005783">
    <property type="term" value="C:endoplasmic reticulum"/>
    <property type="evidence" value="ECO:0007669"/>
    <property type="project" value="TreeGrafter"/>
</dbReference>
<dbReference type="FunFam" id="3.60.10.10:FF:000122">
    <property type="entry name" value="Frag1/DRAM/Sfk1_family_-_putative"/>
    <property type="match status" value="1"/>
</dbReference>
<gene>
    <name evidence="5" type="ORF">CYY_001149</name>
</gene>
<dbReference type="AlphaFoldDB" id="A0A8J4Q9Q4"/>
<dbReference type="InterPro" id="IPR051916">
    <property type="entry name" value="GPI-anchor_lipid_remodeler"/>
</dbReference>
<accession>A0A8J4Q9Q4</accession>
<dbReference type="OrthoDB" id="68581at2759"/>
<evidence type="ECO:0000259" key="2">
    <source>
        <dbReference type="Pfam" id="PF23021"/>
    </source>
</evidence>
<feature type="transmembrane region" description="Helical" evidence="1">
    <location>
        <begin position="390"/>
        <end position="409"/>
    </location>
</feature>
<evidence type="ECO:0008006" key="7">
    <source>
        <dbReference type="Google" id="ProtNLM"/>
    </source>
</evidence>
<feature type="transmembrane region" description="Helical" evidence="1">
    <location>
        <begin position="234"/>
        <end position="257"/>
    </location>
</feature>
<evidence type="ECO:0000259" key="3">
    <source>
        <dbReference type="Pfam" id="PF23022"/>
    </source>
</evidence>
<organism evidence="5 6">
    <name type="scientific">Polysphondylium violaceum</name>
    <dbReference type="NCBI Taxonomy" id="133409"/>
    <lineage>
        <taxon>Eukaryota</taxon>
        <taxon>Amoebozoa</taxon>
        <taxon>Evosea</taxon>
        <taxon>Eumycetozoa</taxon>
        <taxon>Dictyostelia</taxon>
        <taxon>Dictyosteliales</taxon>
        <taxon>Dictyosteliaceae</taxon>
        <taxon>Polysphondylium</taxon>
    </lineage>
</organism>
<feature type="transmembrane region" description="Helical" evidence="1">
    <location>
        <begin position="318"/>
        <end position="339"/>
    </location>
</feature>
<feature type="transmembrane region" description="Helical" evidence="1">
    <location>
        <begin position="27"/>
        <end position="56"/>
    </location>
</feature>
<evidence type="ECO:0000259" key="4">
    <source>
        <dbReference type="Pfam" id="PF23226"/>
    </source>
</evidence>
<name>A0A8J4Q9Q4_9MYCE</name>
<dbReference type="SUPFAM" id="SSF56219">
    <property type="entry name" value="DNase I-like"/>
    <property type="match status" value="1"/>
</dbReference>
<dbReference type="InterPro" id="IPR053911">
    <property type="entry name" value="PGAP2IP_TM_2nd"/>
</dbReference>
<feature type="transmembrane region" description="Helical" evidence="1">
    <location>
        <begin position="351"/>
        <end position="370"/>
    </location>
</feature>
<reference evidence="5" key="1">
    <citation type="submission" date="2020-01" db="EMBL/GenBank/DDBJ databases">
        <title>Development of genomics and gene disruption for Polysphondylium violaceum indicates a role for the polyketide synthase stlB in stalk morphogenesis.</title>
        <authorList>
            <person name="Narita B."/>
            <person name="Kawabe Y."/>
            <person name="Kin K."/>
            <person name="Saito T."/>
            <person name="Gibbs R."/>
            <person name="Kuspa A."/>
            <person name="Muzny D."/>
            <person name="Queller D."/>
            <person name="Richards S."/>
            <person name="Strassman J."/>
            <person name="Sucgang R."/>
            <person name="Worley K."/>
            <person name="Schaap P."/>
        </authorList>
    </citation>
    <scope>NUCLEOTIDE SEQUENCE</scope>
    <source>
        <strain evidence="5">QSvi11</strain>
    </source>
</reference>
<dbReference type="Pfam" id="PF23226">
    <property type="entry name" value="Exo_endo_phos_PGAP2IP"/>
    <property type="match status" value="1"/>
</dbReference>
<keyword evidence="1" id="KW-1133">Transmembrane helix</keyword>
<feature type="transmembrane region" description="Helical" evidence="1">
    <location>
        <begin position="263"/>
        <end position="282"/>
    </location>
</feature>
<dbReference type="PANTHER" id="PTHR14859:SF1">
    <property type="entry name" value="PGAP2-INTERACTING PROTEIN"/>
    <property type="match status" value="1"/>
</dbReference>
<dbReference type="PANTHER" id="PTHR14859">
    <property type="entry name" value="CALCOFLUOR WHITE HYPERSENSITIVE PROTEIN PRECURSOR"/>
    <property type="match status" value="1"/>
</dbReference>
<dbReference type="GO" id="GO:0016020">
    <property type="term" value="C:membrane"/>
    <property type="evidence" value="ECO:0007669"/>
    <property type="project" value="GOC"/>
</dbReference>
<keyword evidence="6" id="KW-1185">Reference proteome</keyword>
<protein>
    <recommendedName>
        <fullName evidence="7">Transmembrane protein</fullName>
    </recommendedName>
</protein>
<dbReference type="EMBL" id="AJWJ01000026">
    <property type="protein sequence ID" value="KAF2077531.1"/>
    <property type="molecule type" value="Genomic_DNA"/>
</dbReference>
<feature type="transmembrane region" description="Helical" evidence="1">
    <location>
        <begin position="294"/>
        <end position="312"/>
    </location>
</feature>
<dbReference type="GO" id="GO:0006506">
    <property type="term" value="P:GPI anchor biosynthetic process"/>
    <property type="evidence" value="ECO:0007669"/>
    <property type="project" value="TreeGrafter"/>
</dbReference>
<feature type="domain" description="PGAP2IP first transmembrane" evidence="3">
    <location>
        <begin position="39"/>
        <end position="188"/>
    </location>
</feature>
<feature type="transmembrane region" description="Helical" evidence="1">
    <location>
        <begin position="162"/>
        <end position="182"/>
    </location>
</feature>
<feature type="transmembrane region" description="Helical" evidence="1">
    <location>
        <begin position="188"/>
        <end position="207"/>
    </location>
</feature>
<feature type="domain" description="PGAP2IP C-terminal nuclease-like" evidence="4">
    <location>
        <begin position="480"/>
        <end position="704"/>
    </location>
</feature>
<dbReference type="InterPro" id="IPR053912">
    <property type="entry name" value="PGAP2IP_TM_1nd"/>
</dbReference>
<feature type="transmembrane region" description="Helical" evidence="1">
    <location>
        <begin position="62"/>
        <end position="80"/>
    </location>
</feature>
<feature type="transmembrane region" description="Helical" evidence="1">
    <location>
        <begin position="430"/>
        <end position="450"/>
    </location>
</feature>
<evidence type="ECO:0000313" key="6">
    <source>
        <dbReference type="Proteomes" id="UP000695562"/>
    </source>
</evidence>
<evidence type="ECO:0000256" key="1">
    <source>
        <dbReference type="SAM" id="Phobius"/>
    </source>
</evidence>
<sequence>MNQQQNQSLLKNSGGRNHYGAGMNKQYILLLLGDLIFAFINWSLFVEFISVIWFFPMGFMGFTGWEAALVAVFSPIFLGIGAVDRLVGRFNLFIRVVAQCIGLLSLIPYGPIDKTLIKDDEFLSHPHMKKTALIAIAVGLDWLCQCQRFTSIKTASRRERGAFAYALAIVLHAIIRIPYLSVNPFMTWTNWIVFGVILSVVAFIILLTGDNNTDDKKNSALWSIEHNDESSSPLYTGIGFGGIVFCNQLLFSTYGLIPRWVDLNPFPYGIFVVFFMMVGVVLSKKRSLITSRNYFLFALFLSVVFGLCSGSVSGIVGFIGLISGSLLGVYVNSQWIVIVEKLSHCEKLGRLFITSTLTYVVLLFWAIYVVSYKFVPWWLGSTLLRERNQTMIIANIICVGIGALSLKVSNVGINNKKEKSKETTYPNKDVWNVLFGLTVLLLLFSVNRAITHPTDASVAGHHYERTLTTESVSLAAPTEIKSMIWTIHFGYDNFGRNSFPNVTEAIRSHGANVIGILESDLSRVMTANRDLVEWLATELHMYSDFGPAPSENTWGCALLTIFPIQSSKHVILPSPEGELACLIDAIVLVDNTPVNIIVTHFGNTEDKLDRELQAAGAAEIVATNAMPTVFLSYITEKTNGPNYKTLMASGLSDTTTERRYCEYIFYRQLELTSFRRWGCGDISDTEAQLANFKVLPKSSNNQQQQQQQ</sequence>
<dbReference type="InterPro" id="IPR036691">
    <property type="entry name" value="Endo/exonu/phosph_ase_sf"/>
</dbReference>
<dbReference type="Pfam" id="PF23022">
    <property type="entry name" value="6TM_1st_PGAP2IP"/>
    <property type="match status" value="1"/>
</dbReference>
<keyword evidence="1" id="KW-0472">Membrane</keyword>
<dbReference type="Pfam" id="PF23021">
    <property type="entry name" value="6TM_2nd_PGAP2IP"/>
    <property type="match status" value="1"/>
</dbReference>
<feature type="domain" description="PGAP2IP second transmembrane" evidence="2">
    <location>
        <begin position="230"/>
        <end position="410"/>
    </location>
</feature>
<proteinExistence type="predicted"/>
<dbReference type="Gene3D" id="3.60.10.10">
    <property type="entry name" value="Endonuclease/exonuclease/phosphatase"/>
    <property type="match status" value="1"/>
</dbReference>
<evidence type="ECO:0000313" key="5">
    <source>
        <dbReference type="EMBL" id="KAF2077531.1"/>
    </source>
</evidence>
<feature type="transmembrane region" description="Helical" evidence="1">
    <location>
        <begin position="92"/>
        <end position="112"/>
    </location>
</feature>
<keyword evidence="1" id="KW-0812">Transmembrane</keyword>